<keyword evidence="4 7" id="KW-1133">Transmembrane helix</keyword>
<name>A0A6L5R3Y0_9MICO</name>
<feature type="transmembrane region" description="Helical" evidence="7">
    <location>
        <begin position="389"/>
        <end position="411"/>
    </location>
</feature>
<dbReference type="GO" id="GO:0005886">
    <property type="term" value="C:plasma membrane"/>
    <property type="evidence" value="ECO:0007669"/>
    <property type="project" value="UniProtKB-SubCell"/>
</dbReference>
<protein>
    <submittedName>
        <fullName evidence="9">MMPL family transporter</fullName>
    </submittedName>
</protein>
<feature type="transmembrane region" description="Helical" evidence="7">
    <location>
        <begin position="288"/>
        <end position="306"/>
    </location>
</feature>
<dbReference type="EMBL" id="WKJD01000018">
    <property type="protein sequence ID" value="MRX44692.1"/>
    <property type="molecule type" value="Genomic_DNA"/>
</dbReference>
<feature type="transmembrane region" description="Helical" evidence="7">
    <location>
        <begin position="487"/>
        <end position="507"/>
    </location>
</feature>
<feature type="transmembrane region" description="Helical" evidence="7">
    <location>
        <begin position="712"/>
        <end position="733"/>
    </location>
</feature>
<comment type="subcellular location">
    <subcellularLocation>
        <location evidence="1">Cell membrane</location>
        <topology evidence="1">Multi-pass membrane protein</topology>
    </subcellularLocation>
</comment>
<feature type="transmembrane region" description="Helical" evidence="7">
    <location>
        <begin position="671"/>
        <end position="692"/>
    </location>
</feature>
<evidence type="ECO:0000256" key="7">
    <source>
        <dbReference type="SAM" id="Phobius"/>
    </source>
</evidence>
<feature type="domain" description="SSD" evidence="8">
    <location>
        <begin position="261"/>
        <end position="410"/>
    </location>
</feature>
<feature type="compositionally biased region" description="Low complexity" evidence="6">
    <location>
        <begin position="451"/>
        <end position="460"/>
    </location>
</feature>
<evidence type="ECO:0000256" key="5">
    <source>
        <dbReference type="ARBA" id="ARBA00023136"/>
    </source>
</evidence>
<evidence type="ECO:0000313" key="10">
    <source>
        <dbReference type="Proteomes" id="UP000476511"/>
    </source>
</evidence>
<dbReference type="InterPro" id="IPR000731">
    <property type="entry name" value="SSD"/>
</dbReference>
<keyword evidence="3 7" id="KW-0812">Transmembrane</keyword>
<dbReference type="InterPro" id="IPR004869">
    <property type="entry name" value="MMPL_dom"/>
</dbReference>
<dbReference type="InterPro" id="IPR050545">
    <property type="entry name" value="Mycobact_MmpL"/>
</dbReference>
<evidence type="ECO:0000256" key="3">
    <source>
        <dbReference type="ARBA" id="ARBA00022692"/>
    </source>
</evidence>
<feature type="region of interest" description="Disordered" evidence="6">
    <location>
        <begin position="422"/>
        <end position="471"/>
    </location>
</feature>
<feature type="transmembrane region" description="Helical" evidence="7">
    <location>
        <begin position="783"/>
        <end position="805"/>
    </location>
</feature>
<feature type="region of interest" description="Disordered" evidence="6">
    <location>
        <begin position="1014"/>
        <end position="1034"/>
    </location>
</feature>
<feature type="compositionally biased region" description="Acidic residues" evidence="6">
    <location>
        <begin position="431"/>
        <end position="441"/>
    </location>
</feature>
<keyword evidence="10" id="KW-1185">Reference proteome</keyword>
<keyword evidence="5 7" id="KW-0472">Membrane</keyword>
<comment type="caution">
    <text evidence="9">The sequence shown here is derived from an EMBL/GenBank/DDBJ whole genome shotgun (WGS) entry which is preliminary data.</text>
</comment>
<proteinExistence type="predicted"/>
<dbReference type="Gene3D" id="1.20.1640.10">
    <property type="entry name" value="Multidrug efflux transporter AcrB transmembrane domain"/>
    <property type="match status" value="2"/>
</dbReference>
<feature type="transmembrane region" description="Helical" evidence="7">
    <location>
        <begin position="644"/>
        <end position="664"/>
    </location>
</feature>
<keyword evidence="2" id="KW-1003">Cell membrane</keyword>
<accession>A0A6L5R3Y0</accession>
<evidence type="ECO:0000313" key="9">
    <source>
        <dbReference type="EMBL" id="MRX44692.1"/>
    </source>
</evidence>
<feature type="region of interest" description="Disordered" evidence="6">
    <location>
        <begin position="48"/>
        <end position="70"/>
    </location>
</feature>
<gene>
    <name evidence="9" type="ORF">GJR97_13270</name>
</gene>
<evidence type="ECO:0000256" key="1">
    <source>
        <dbReference type="ARBA" id="ARBA00004651"/>
    </source>
</evidence>
<feature type="transmembrane region" description="Helical" evidence="7">
    <location>
        <begin position="754"/>
        <end position="777"/>
    </location>
</feature>
<dbReference type="SUPFAM" id="SSF82866">
    <property type="entry name" value="Multidrug efflux transporter AcrB transmembrane domain"/>
    <property type="match status" value="2"/>
</dbReference>
<feature type="transmembrane region" description="Helical" evidence="7">
    <location>
        <begin position="353"/>
        <end position="377"/>
    </location>
</feature>
<sequence length="1034" mass="107237">MWVSYRRGSFEPDGVVRAPRRARPRWPWVGPDVASRRATLPARRRAGRLGAARHRCGPPAPHPRLRSFNSTSGGVRDVSSALHALGRWAYRARLLVVLVWVGILAVLFTIAGLVGTGTNNTYAFPGTESQDALDALARTFPQFSGTSAQLIAVAPDGGDVTDDDFESAVEDAITAIEAIPQVSGVSSPYDDGSSADIASDSSAVLVTIQLSVGAVDVLPSTSDALQSEGSTLQGDLPDGSQVAVGGSLYSQVNPGIGISELTSILIALVVLIVTFGSLVAAGMPITTALVGVGASVAVVLTATRWLTVTSTAPLLAVMLGLAVGVDYSLFIVSRHQDQVKRGMPPAESAPRAVATAGSAVMFAATTVIIALLGLSVARIPFLTVTGLSAALAVATAALVALTLTPALLSFAGWHVVPKRYRPGHEAPADGAEAEDEPEDHDAEPTGTDQPEAAAEAAESAGTDQPEAAAESRPGGFFGHWVRAAIRWPPVTVVLITALLALAAMPAANLRLALPDSGSLPEGAPGRVTYDLIAEHFGAGANGPLILTGSVIQSTDPVDLVDDIAAEVAGVQGVAAVPLATPNETGDTAVIQVIPDGAPDSEQTEQLVHRLRAMHDAFLEDYAVDLSVTGYTALGVDISERLGGALLPFGALVVGLSLVLLAMVFRSIVVPITAALGYVLSIGAAFGLTSLVFVDGVLAGPLNVESVGSVTSFMPIIVMGVLFGLAMDYEVFLVSRMREDYLKHGEPRPAIERGFHASARVVTAAGIIMFTVFGGFILNGEASMQPIAFGLATGVAIDAFIVRMTLTPAVLAWFGRHAWWFPAGLDRVLPRFDVEGEGLAREDELADWPEPGDAHAIVGEGVAVRREPRLVDLDVRVPAGEALVVAGATPEERRAVLLALTGRRPVVEGRLKCLGLVLPVRAQSVRARSAVVELARTPDPISAVVDAAADGPELLAIDGVDLLADPAARDELLEVLTGAARGAERRTGHPLTLLVSCELASTADAVLPHGLGRTVLEPAPSARPAREAATTGTTT</sequence>
<dbReference type="Pfam" id="PF03176">
    <property type="entry name" value="MMPL"/>
    <property type="match status" value="2"/>
</dbReference>
<dbReference type="PANTHER" id="PTHR33406:SF13">
    <property type="entry name" value="MEMBRANE PROTEIN YDFJ"/>
    <property type="match status" value="1"/>
</dbReference>
<dbReference type="PROSITE" id="PS50156">
    <property type="entry name" value="SSD"/>
    <property type="match status" value="1"/>
</dbReference>
<dbReference type="PANTHER" id="PTHR33406">
    <property type="entry name" value="MEMBRANE PROTEIN MJ1562-RELATED"/>
    <property type="match status" value="1"/>
</dbReference>
<dbReference type="Proteomes" id="UP000476511">
    <property type="component" value="Unassembled WGS sequence"/>
</dbReference>
<evidence type="ECO:0000256" key="6">
    <source>
        <dbReference type="SAM" id="MobiDB-lite"/>
    </source>
</evidence>
<evidence type="ECO:0000259" key="8">
    <source>
        <dbReference type="PROSITE" id="PS50156"/>
    </source>
</evidence>
<organism evidence="9 10">
    <name type="scientific">Agromyces kandeliae</name>
    <dbReference type="NCBI Taxonomy" id="2666141"/>
    <lineage>
        <taxon>Bacteria</taxon>
        <taxon>Bacillati</taxon>
        <taxon>Actinomycetota</taxon>
        <taxon>Actinomycetes</taxon>
        <taxon>Micrococcales</taxon>
        <taxon>Microbacteriaceae</taxon>
        <taxon>Agromyces</taxon>
    </lineage>
</organism>
<evidence type="ECO:0000256" key="4">
    <source>
        <dbReference type="ARBA" id="ARBA00022989"/>
    </source>
</evidence>
<feature type="transmembrane region" description="Helical" evidence="7">
    <location>
        <begin position="94"/>
        <end position="115"/>
    </location>
</feature>
<dbReference type="AlphaFoldDB" id="A0A6L5R3Y0"/>
<evidence type="ECO:0000256" key="2">
    <source>
        <dbReference type="ARBA" id="ARBA00022475"/>
    </source>
</evidence>
<feature type="transmembrane region" description="Helical" evidence="7">
    <location>
        <begin position="312"/>
        <end position="332"/>
    </location>
</feature>
<feature type="transmembrane region" description="Helical" evidence="7">
    <location>
        <begin position="261"/>
        <end position="281"/>
    </location>
</feature>
<reference evidence="9 10" key="1">
    <citation type="submission" date="2019-11" db="EMBL/GenBank/DDBJ databases">
        <title>Agromyces kandeliae sp. nov., isolated from mangrove soil.</title>
        <authorList>
            <person name="Wang R."/>
        </authorList>
    </citation>
    <scope>NUCLEOTIDE SEQUENCE [LARGE SCALE GENOMIC DNA]</scope>
    <source>
        <strain evidence="9 10">Q22</strain>
    </source>
</reference>
<feature type="compositionally biased region" description="Low complexity" evidence="6">
    <location>
        <begin position="1016"/>
        <end position="1028"/>
    </location>
</feature>